<evidence type="ECO:0000313" key="8">
    <source>
        <dbReference type="EMBL" id="UQX86966.1"/>
    </source>
</evidence>
<dbReference type="Pfam" id="PF00107">
    <property type="entry name" value="ADH_zinc_N"/>
    <property type="match status" value="1"/>
</dbReference>
<sequence length="346" mass="36349">MRAALFNGKANITLGERPEPRIEAPSDAIVRVVRGCVCGSDLWYYRGVNPHKIGSIGHEYVGVVEEVGEDVTDLTKGDFVIAPFTFSDGECPACLAGFQSNCSHGGAFGDGEHDGGQGELVRAPFADATLVKVPGSDFTDEQLASFTALSDVMCTGYHAARMADVKVGDTVAVVGDGAVGLCAVIAAKKLGAGRIIVLSRNPARQALAVEFGATDIVEERGEAAVQAVVKLTDGIGVNAALECVGTDQSIETAVGVTRAGGMIGAVGVPLYENFKYQSIFWKNVGIRGGVAPARQYIPELLADVMAGRINPGRVFDFEADLDHVGEAYAAMDERRAVKSLLRVSEL</sequence>
<evidence type="ECO:0000256" key="1">
    <source>
        <dbReference type="ARBA" id="ARBA00001947"/>
    </source>
</evidence>
<dbReference type="PANTHER" id="PTHR42813:SF2">
    <property type="entry name" value="DEHYDROGENASE, ZINC-CONTAINING, PUTATIVE (AFU_ORTHOLOGUE AFUA_2G02810)-RELATED"/>
    <property type="match status" value="1"/>
</dbReference>
<evidence type="ECO:0000256" key="2">
    <source>
        <dbReference type="ARBA" id="ARBA00022723"/>
    </source>
</evidence>
<feature type="domain" description="Alcohol dehydrogenase-like C-terminal" evidence="6">
    <location>
        <begin position="178"/>
        <end position="302"/>
    </location>
</feature>
<evidence type="ECO:0000259" key="6">
    <source>
        <dbReference type="Pfam" id="PF00107"/>
    </source>
</evidence>
<dbReference type="SUPFAM" id="SSF50129">
    <property type="entry name" value="GroES-like"/>
    <property type="match status" value="1"/>
</dbReference>
<keyword evidence="3 5" id="KW-0862">Zinc</keyword>
<dbReference type="SUPFAM" id="SSF51735">
    <property type="entry name" value="NAD(P)-binding Rossmann-fold domains"/>
    <property type="match status" value="1"/>
</dbReference>
<gene>
    <name evidence="8" type="ORF">M6D93_11680</name>
</gene>
<dbReference type="InterPro" id="IPR036291">
    <property type="entry name" value="NAD(P)-bd_dom_sf"/>
</dbReference>
<dbReference type="Pfam" id="PF08240">
    <property type="entry name" value="ADH_N"/>
    <property type="match status" value="1"/>
</dbReference>
<name>A0ABY4QTA2_9ACTN</name>
<comment type="similarity">
    <text evidence="5">Belongs to the zinc-containing alcohol dehydrogenase family.</text>
</comment>
<evidence type="ECO:0000313" key="9">
    <source>
        <dbReference type="Proteomes" id="UP001056336"/>
    </source>
</evidence>
<dbReference type="Proteomes" id="UP001056336">
    <property type="component" value="Chromosome"/>
</dbReference>
<evidence type="ECO:0000256" key="5">
    <source>
        <dbReference type="RuleBase" id="RU361277"/>
    </source>
</evidence>
<reference evidence="8" key="1">
    <citation type="journal article" date="2018" name="Int. J. Syst. Evol. Microbiol.">
        <title>Jatrophihabitans telluris sp. nov., isolated from sediment soil of lava forest wetlands and the emended description of the genus Jatrophihabitans.</title>
        <authorList>
            <person name="Lee K.C."/>
            <person name="Suh M.K."/>
            <person name="Eom M.K."/>
            <person name="Kim K.K."/>
            <person name="Kim J.S."/>
            <person name="Kim D.S."/>
            <person name="Ko S.H."/>
            <person name="Shin Y.K."/>
            <person name="Lee J.S."/>
        </authorList>
    </citation>
    <scope>NUCLEOTIDE SEQUENCE</scope>
    <source>
        <strain evidence="8">N237</strain>
    </source>
</reference>
<evidence type="ECO:0000259" key="7">
    <source>
        <dbReference type="Pfam" id="PF08240"/>
    </source>
</evidence>
<accession>A0ABY4QTA2</accession>
<dbReference type="RefSeq" id="WP_249769378.1">
    <property type="nucleotide sequence ID" value="NZ_CP097332.1"/>
</dbReference>
<evidence type="ECO:0000256" key="3">
    <source>
        <dbReference type="ARBA" id="ARBA00022833"/>
    </source>
</evidence>
<dbReference type="EMBL" id="CP097332">
    <property type="protein sequence ID" value="UQX86966.1"/>
    <property type="molecule type" value="Genomic_DNA"/>
</dbReference>
<comment type="cofactor">
    <cofactor evidence="1 5">
        <name>Zn(2+)</name>
        <dbReference type="ChEBI" id="CHEBI:29105"/>
    </cofactor>
</comment>
<dbReference type="Gene3D" id="3.40.50.720">
    <property type="entry name" value="NAD(P)-binding Rossmann-like Domain"/>
    <property type="match status" value="1"/>
</dbReference>
<dbReference type="CDD" id="cd08287">
    <property type="entry name" value="FDH_like_ADH3"/>
    <property type="match status" value="1"/>
</dbReference>
<dbReference type="InterPro" id="IPR011032">
    <property type="entry name" value="GroES-like_sf"/>
</dbReference>
<dbReference type="PROSITE" id="PS00059">
    <property type="entry name" value="ADH_ZINC"/>
    <property type="match status" value="1"/>
</dbReference>
<proteinExistence type="inferred from homology"/>
<feature type="domain" description="Alcohol dehydrogenase-like N-terminal" evidence="7">
    <location>
        <begin position="25"/>
        <end position="134"/>
    </location>
</feature>
<evidence type="ECO:0000256" key="4">
    <source>
        <dbReference type="ARBA" id="ARBA00023002"/>
    </source>
</evidence>
<keyword evidence="2 5" id="KW-0479">Metal-binding</keyword>
<dbReference type="InterPro" id="IPR013154">
    <property type="entry name" value="ADH-like_N"/>
</dbReference>
<dbReference type="InterPro" id="IPR013149">
    <property type="entry name" value="ADH-like_C"/>
</dbReference>
<protein>
    <submittedName>
        <fullName evidence="8">Zinc-dependent alcohol dehydrogenase family protein</fullName>
    </submittedName>
</protein>
<reference evidence="8" key="2">
    <citation type="submission" date="2022-05" db="EMBL/GenBank/DDBJ databases">
        <authorList>
            <person name="Kim J.-S."/>
            <person name="Lee K."/>
            <person name="Suh M."/>
            <person name="Eom M."/>
            <person name="Kim J.-S."/>
            <person name="Kim D.-S."/>
            <person name="Ko S.-H."/>
            <person name="Shin Y."/>
            <person name="Lee J.-S."/>
        </authorList>
    </citation>
    <scope>NUCLEOTIDE SEQUENCE</scope>
    <source>
        <strain evidence="8">N237</strain>
    </source>
</reference>
<keyword evidence="4" id="KW-0560">Oxidoreductase</keyword>
<dbReference type="PANTHER" id="PTHR42813">
    <property type="entry name" value="ZINC-TYPE ALCOHOL DEHYDROGENASE-LIKE"/>
    <property type="match status" value="1"/>
</dbReference>
<dbReference type="InterPro" id="IPR002328">
    <property type="entry name" value="ADH_Zn_CS"/>
</dbReference>
<organism evidence="8 9">
    <name type="scientific">Jatrophihabitans telluris</name>
    <dbReference type="NCBI Taxonomy" id="2038343"/>
    <lineage>
        <taxon>Bacteria</taxon>
        <taxon>Bacillati</taxon>
        <taxon>Actinomycetota</taxon>
        <taxon>Actinomycetes</taxon>
        <taxon>Jatrophihabitantales</taxon>
        <taxon>Jatrophihabitantaceae</taxon>
        <taxon>Jatrophihabitans</taxon>
    </lineage>
</organism>
<dbReference type="Gene3D" id="3.90.180.10">
    <property type="entry name" value="Medium-chain alcohol dehydrogenases, catalytic domain"/>
    <property type="match status" value="1"/>
</dbReference>
<keyword evidence="9" id="KW-1185">Reference proteome</keyword>